<feature type="signal peptide" evidence="1">
    <location>
        <begin position="1"/>
        <end position="24"/>
    </location>
</feature>
<organism evidence="2 3">
    <name type="scientific">Rotaria sordida</name>
    <dbReference type="NCBI Taxonomy" id="392033"/>
    <lineage>
        <taxon>Eukaryota</taxon>
        <taxon>Metazoa</taxon>
        <taxon>Spiralia</taxon>
        <taxon>Gnathifera</taxon>
        <taxon>Rotifera</taxon>
        <taxon>Eurotatoria</taxon>
        <taxon>Bdelloidea</taxon>
        <taxon>Philodinida</taxon>
        <taxon>Philodinidae</taxon>
        <taxon>Rotaria</taxon>
    </lineage>
</organism>
<evidence type="ECO:0000313" key="3">
    <source>
        <dbReference type="Proteomes" id="UP000663864"/>
    </source>
</evidence>
<evidence type="ECO:0000256" key="1">
    <source>
        <dbReference type="SAM" id="SignalP"/>
    </source>
</evidence>
<protein>
    <submittedName>
        <fullName evidence="2">Uncharacterized protein</fullName>
    </submittedName>
</protein>
<reference evidence="2" key="1">
    <citation type="submission" date="2021-02" db="EMBL/GenBank/DDBJ databases">
        <authorList>
            <person name="Nowell W R."/>
        </authorList>
    </citation>
    <scope>NUCLEOTIDE SEQUENCE</scope>
</reference>
<comment type="caution">
    <text evidence="2">The sequence shown here is derived from an EMBL/GenBank/DDBJ whole genome shotgun (WGS) entry which is preliminary data.</text>
</comment>
<proteinExistence type="predicted"/>
<gene>
    <name evidence="2" type="ORF">ZHD862_LOCUS20998</name>
</gene>
<feature type="chain" id="PRO_5032656275" evidence="1">
    <location>
        <begin position="25"/>
        <end position="234"/>
    </location>
</feature>
<dbReference type="AlphaFoldDB" id="A0A814TTU5"/>
<accession>A0A814TTU5</accession>
<dbReference type="Proteomes" id="UP000663864">
    <property type="component" value="Unassembled WGS sequence"/>
</dbReference>
<sequence>MSTLSNSNILILIIMSILFLSIYGQNEKQQDDNLCPKINSVLCVKKVLLEIVDAAEKISDIANKIEQNILKRERELNSKTLDNHINHKTQQIKSNLPKSDYYDQFMKIKSNINKTDFIHLIQEENYAFSYLYKAIYNILKTDDIFGTSINNLFKEILNNLQKNILCNYRSILHVYSQSWLSVDEINGIEILTTRKRHAPSILYHTDSMIIIRLLHKWIKNINNIVANIDSKYVR</sequence>
<evidence type="ECO:0000313" key="2">
    <source>
        <dbReference type="EMBL" id="CAF1166887.1"/>
    </source>
</evidence>
<keyword evidence="1" id="KW-0732">Signal</keyword>
<name>A0A814TTU5_9BILA</name>
<dbReference type="EMBL" id="CAJNOT010001223">
    <property type="protein sequence ID" value="CAF1166887.1"/>
    <property type="molecule type" value="Genomic_DNA"/>
</dbReference>